<dbReference type="InterPro" id="IPR016036">
    <property type="entry name" value="Malonyl_transacylase_ACP-bd"/>
</dbReference>
<dbReference type="InterPro" id="IPR001227">
    <property type="entry name" value="Ac_transferase_dom_sf"/>
</dbReference>
<dbReference type="SUPFAM" id="SSF55048">
    <property type="entry name" value="Probable ACP-binding domain of malonyl-CoA ACP transacylase"/>
    <property type="match status" value="1"/>
</dbReference>
<evidence type="ECO:0000259" key="9">
    <source>
        <dbReference type="SMART" id="SM00827"/>
    </source>
</evidence>
<keyword evidence="4 7" id="KW-0808">Transferase</keyword>
<comment type="similarity">
    <text evidence="7">Belongs to the fabD family.</text>
</comment>
<evidence type="ECO:0000256" key="8">
    <source>
        <dbReference type="PIRSR" id="PIRSR000446-1"/>
    </source>
</evidence>
<protein>
    <recommendedName>
        <fullName evidence="3 7">Malonyl CoA-acyl carrier protein transacylase</fullName>
        <ecNumber evidence="2 7">2.3.1.39</ecNumber>
    </recommendedName>
</protein>
<accession>A0A451CXD5</accession>
<evidence type="ECO:0000313" key="11">
    <source>
        <dbReference type="Proteomes" id="UP000294466"/>
    </source>
</evidence>
<name>A0A451CXD5_9GAMM</name>
<feature type="domain" description="Malonyl-CoA:ACP transacylase (MAT)" evidence="9">
    <location>
        <begin position="21"/>
        <end position="288"/>
    </location>
</feature>
<dbReference type="UniPathway" id="UPA00094"/>
<dbReference type="InterPro" id="IPR024925">
    <property type="entry name" value="Malonyl_CoA-ACP_transAc"/>
</dbReference>
<dbReference type="Proteomes" id="UP000294466">
    <property type="component" value="Chromosome"/>
</dbReference>
<organism evidence="10 11">
    <name type="scientific">Buchnera aphidicola</name>
    <name type="common">Cinara cf. splendens/pseudotsugae 3390</name>
    <dbReference type="NCBI Taxonomy" id="2518980"/>
    <lineage>
        <taxon>Bacteria</taxon>
        <taxon>Pseudomonadati</taxon>
        <taxon>Pseudomonadota</taxon>
        <taxon>Gammaproteobacteria</taxon>
        <taxon>Enterobacterales</taxon>
        <taxon>Erwiniaceae</taxon>
        <taxon>Buchnera</taxon>
    </lineage>
</organism>
<evidence type="ECO:0000256" key="6">
    <source>
        <dbReference type="ARBA" id="ARBA00048462"/>
    </source>
</evidence>
<evidence type="ECO:0000256" key="4">
    <source>
        <dbReference type="ARBA" id="ARBA00022679"/>
    </source>
</evidence>
<dbReference type="PANTHER" id="PTHR42681">
    <property type="entry name" value="MALONYL-COA-ACYL CARRIER PROTEIN TRANSACYLASE, MITOCHONDRIAL"/>
    <property type="match status" value="1"/>
</dbReference>
<dbReference type="SMART" id="SM00827">
    <property type="entry name" value="PKS_AT"/>
    <property type="match status" value="1"/>
</dbReference>
<evidence type="ECO:0000256" key="5">
    <source>
        <dbReference type="ARBA" id="ARBA00023315"/>
    </source>
</evidence>
<dbReference type="GO" id="GO:0004314">
    <property type="term" value="F:[acyl-carrier-protein] S-malonyltransferase activity"/>
    <property type="evidence" value="ECO:0007669"/>
    <property type="project" value="UniProtKB-EC"/>
</dbReference>
<sequence length="312" mass="36162">MKKISLIFPGYGLSNIDCLKLFFKKHIIIRKTFEEASDILHKNIYNNCFKKKNNPLYLKKNMHLLIFISSIAIYKLLNQKIYIKPSIFAGHSLGQYSALVCNNNILFQEALKIVNIRHKIMLLAVKDTRVLTLVIIGLNYILIEKICSLISNKKKVFISIINSKTQVVITGHYSAVYTAGQIFKKQLHVKVIRLPIPFTSHCFLMKNYKKKFSRSLRKIKISKGKYPIIGNYRSKILTSKQDIYISLLKQIYKKVHWKQCIMKIISMGISIFIEVGLGKVLTNLNKEYRKISSYSTNNNQKLSLIIDIIKKL</sequence>
<dbReference type="RefSeq" id="WP_154060827.1">
    <property type="nucleotide sequence ID" value="NZ_LR217692.1"/>
</dbReference>
<evidence type="ECO:0000313" key="10">
    <source>
        <dbReference type="EMBL" id="VFP77803.1"/>
    </source>
</evidence>
<dbReference type="InterPro" id="IPR050858">
    <property type="entry name" value="Mal-CoA-ACP_Trans/PKS_FabD"/>
</dbReference>
<keyword evidence="5 7" id="KW-0012">Acyltransferase</keyword>
<gene>
    <name evidence="10" type="primary">fabD</name>
    <name evidence="10" type="ORF">BUCISPPS3390_227</name>
</gene>
<dbReference type="PIRSF" id="PIRSF000446">
    <property type="entry name" value="Mct"/>
    <property type="match status" value="1"/>
</dbReference>
<dbReference type="SUPFAM" id="SSF52151">
    <property type="entry name" value="FabD/lysophospholipase-like"/>
    <property type="match status" value="1"/>
</dbReference>
<proteinExistence type="inferred from homology"/>
<evidence type="ECO:0000256" key="7">
    <source>
        <dbReference type="PIRNR" id="PIRNR000446"/>
    </source>
</evidence>
<dbReference type="Pfam" id="PF00698">
    <property type="entry name" value="Acyl_transf_1"/>
    <property type="match status" value="1"/>
</dbReference>
<dbReference type="InterPro" id="IPR014043">
    <property type="entry name" value="Acyl_transferase_dom"/>
</dbReference>
<feature type="active site" evidence="8">
    <location>
        <position position="92"/>
    </location>
</feature>
<dbReference type="AlphaFoldDB" id="A0A451CXD5"/>
<dbReference type="Gene3D" id="3.40.366.10">
    <property type="entry name" value="Malonyl-Coenzyme A Acyl Carrier Protein, domain 2"/>
    <property type="match status" value="1"/>
</dbReference>
<dbReference type="PANTHER" id="PTHR42681:SF1">
    <property type="entry name" value="MALONYL-COA-ACYL CARRIER PROTEIN TRANSACYLASE, MITOCHONDRIAL"/>
    <property type="match status" value="1"/>
</dbReference>
<dbReference type="Gene3D" id="3.30.70.250">
    <property type="entry name" value="Malonyl-CoA ACP transacylase, ACP-binding"/>
    <property type="match status" value="1"/>
</dbReference>
<dbReference type="EC" id="2.3.1.39" evidence="2 7"/>
<reference evidence="10 11" key="1">
    <citation type="submission" date="2019-02" db="EMBL/GenBank/DDBJ databases">
        <authorList>
            <person name="Manzano-Marin A."/>
            <person name="Manzano-Marin A."/>
        </authorList>
    </citation>
    <scope>NUCLEOTIDE SEQUENCE [LARGE SCALE GENOMIC DNA]</scope>
    <source>
        <strain evidence="10 11">BuCisplendens/pseudotsugae</strain>
    </source>
</reference>
<dbReference type="EMBL" id="LR217692">
    <property type="protein sequence ID" value="VFP77803.1"/>
    <property type="molecule type" value="Genomic_DNA"/>
</dbReference>
<comment type="catalytic activity">
    <reaction evidence="6 7">
        <text>holo-[ACP] + malonyl-CoA = malonyl-[ACP] + CoA</text>
        <dbReference type="Rhea" id="RHEA:41792"/>
        <dbReference type="Rhea" id="RHEA-COMP:9623"/>
        <dbReference type="Rhea" id="RHEA-COMP:9685"/>
        <dbReference type="ChEBI" id="CHEBI:57287"/>
        <dbReference type="ChEBI" id="CHEBI:57384"/>
        <dbReference type="ChEBI" id="CHEBI:64479"/>
        <dbReference type="ChEBI" id="CHEBI:78449"/>
        <dbReference type="EC" id="2.3.1.39"/>
    </reaction>
</comment>
<dbReference type="GO" id="GO:0005829">
    <property type="term" value="C:cytosol"/>
    <property type="evidence" value="ECO:0007669"/>
    <property type="project" value="TreeGrafter"/>
</dbReference>
<evidence type="ECO:0000256" key="3">
    <source>
        <dbReference type="ARBA" id="ARBA00018953"/>
    </source>
</evidence>
<dbReference type="OrthoDB" id="9808564at2"/>
<dbReference type="InterPro" id="IPR016035">
    <property type="entry name" value="Acyl_Trfase/lysoPLipase"/>
</dbReference>
<feature type="active site" evidence="8">
    <location>
        <position position="201"/>
    </location>
</feature>
<comment type="pathway">
    <text evidence="1">Lipid metabolism; fatty acid biosynthesis.</text>
</comment>
<evidence type="ECO:0000256" key="1">
    <source>
        <dbReference type="ARBA" id="ARBA00005194"/>
    </source>
</evidence>
<evidence type="ECO:0000256" key="2">
    <source>
        <dbReference type="ARBA" id="ARBA00013258"/>
    </source>
</evidence>
<dbReference type="GO" id="GO:0006633">
    <property type="term" value="P:fatty acid biosynthetic process"/>
    <property type="evidence" value="ECO:0007669"/>
    <property type="project" value="UniProtKB-UniPathway"/>
</dbReference>